<gene>
    <name evidence="1" type="ORF">ZEAMMB73_Zm00001d038628</name>
</gene>
<dbReference type="PaxDb" id="4577-AC206262.3_FGP004"/>
<accession>A0A1D6M7M1</accession>
<reference evidence="1" key="1">
    <citation type="submission" date="2015-12" db="EMBL/GenBank/DDBJ databases">
        <title>Update maize B73 reference genome by single molecule sequencing technologies.</title>
        <authorList>
            <consortium name="Maize Genome Sequencing Project"/>
            <person name="Ware D."/>
        </authorList>
    </citation>
    <scope>NUCLEOTIDE SEQUENCE</scope>
    <source>
        <tissue evidence="1">Seedling</tissue>
    </source>
</reference>
<dbReference type="SMR" id="A0A1D6M7M1"/>
<sequence length="85" mass="8833">MADATLTLMLQTIVAILVSGGATAELRPGQCTRINMSHSGMRCTPGDACPAICARIKGKDGKCKNGACMCTMCAPSSYHPIKSSK</sequence>
<name>A0A1D6M7M1_MAIZE</name>
<protein>
    <submittedName>
        <fullName evidence="1">Uncharacterized protein</fullName>
    </submittedName>
</protein>
<dbReference type="InParanoid" id="A0A1D6M7M1"/>
<dbReference type="EMBL" id="CM000782">
    <property type="protein sequence ID" value="AQK87048.1"/>
    <property type="molecule type" value="Genomic_DNA"/>
</dbReference>
<dbReference type="AlphaFoldDB" id="A0A1D6M7M1"/>
<organism evidence="1">
    <name type="scientific">Zea mays</name>
    <name type="common">Maize</name>
    <dbReference type="NCBI Taxonomy" id="4577"/>
    <lineage>
        <taxon>Eukaryota</taxon>
        <taxon>Viridiplantae</taxon>
        <taxon>Streptophyta</taxon>
        <taxon>Embryophyta</taxon>
        <taxon>Tracheophyta</taxon>
        <taxon>Spermatophyta</taxon>
        <taxon>Magnoliopsida</taxon>
        <taxon>Liliopsida</taxon>
        <taxon>Poales</taxon>
        <taxon>Poaceae</taxon>
        <taxon>PACMAD clade</taxon>
        <taxon>Panicoideae</taxon>
        <taxon>Andropogonodae</taxon>
        <taxon>Andropogoneae</taxon>
        <taxon>Tripsacinae</taxon>
        <taxon>Zea</taxon>
    </lineage>
</organism>
<dbReference type="OMA" id="MRCTPGD"/>
<evidence type="ECO:0000313" key="1">
    <source>
        <dbReference type="EMBL" id="AQK87048.1"/>
    </source>
</evidence>
<proteinExistence type="predicted"/>